<evidence type="ECO:0000313" key="3">
    <source>
        <dbReference type="Proteomes" id="UP000179214"/>
    </source>
</evidence>
<dbReference type="Proteomes" id="UP000179214">
    <property type="component" value="Unassembled WGS sequence"/>
</dbReference>
<accession>A0A1G2I5R9</accession>
<sequence length="146" mass="15697">MFSGYYFQNKSAPLKKVFQRSRFKGFSVKLNFSIIQMNKKLITSSILALLLPVSVLADINFNPPSGNATISPAGVVVAILNFIWPIIVAAVIIAFITAGLLFVTSQGEPGKINQARNAVIWGIAGIVVILLAFSIMSIVQVGIGIF</sequence>
<keyword evidence="1" id="KW-1133">Transmembrane helix</keyword>
<keyword evidence="1" id="KW-0472">Membrane</keyword>
<proteinExistence type="predicted"/>
<organism evidence="2 3">
    <name type="scientific">Candidatus Staskawiczbacteria bacterium RIFCSPHIGHO2_12_FULL_38_11</name>
    <dbReference type="NCBI Taxonomy" id="1802209"/>
    <lineage>
        <taxon>Bacteria</taxon>
        <taxon>Candidatus Staskawicziibacteriota</taxon>
    </lineage>
</organism>
<dbReference type="EMBL" id="MHOV01000035">
    <property type="protein sequence ID" value="OGZ69398.1"/>
    <property type="molecule type" value="Genomic_DNA"/>
</dbReference>
<reference evidence="2 3" key="1">
    <citation type="journal article" date="2016" name="Nat. Commun.">
        <title>Thousands of microbial genomes shed light on interconnected biogeochemical processes in an aquifer system.</title>
        <authorList>
            <person name="Anantharaman K."/>
            <person name="Brown C.T."/>
            <person name="Hug L.A."/>
            <person name="Sharon I."/>
            <person name="Castelle C.J."/>
            <person name="Probst A.J."/>
            <person name="Thomas B.C."/>
            <person name="Singh A."/>
            <person name="Wilkins M.J."/>
            <person name="Karaoz U."/>
            <person name="Brodie E.L."/>
            <person name="Williams K.H."/>
            <person name="Hubbard S.S."/>
            <person name="Banfield J.F."/>
        </authorList>
    </citation>
    <scope>NUCLEOTIDE SEQUENCE [LARGE SCALE GENOMIC DNA]</scope>
</reference>
<dbReference type="Pfam" id="PF18895">
    <property type="entry name" value="T4SS_pilin"/>
    <property type="match status" value="1"/>
</dbReference>
<dbReference type="AlphaFoldDB" id="A0A1G2I5R9"/>
<keyword evidence="1" id="KW-0812">Transmembrane</keyword>
<name>A0A1G2I5R9_9BACT</name>
<gene>
    <name evidence="2" type="ORF">A3F47_02085</name>
</gene>
<comment type="caution">
    <text evidence="2">The sequence shown here is derived from an EMBL/GenBank/DDBJ whole genome shotgun (WGS) entry which is preliminary data.</text>
</comment>
<feature type="transmembrane region" description="Helical" evidence="1">
    <location>
        <begin position="73"/>
        <end position="103"/>
    </location>
</feature>
<protein>
    <submittedName>
        <fullName evidence="2">Uncharacterized protein</fullName>
    </submittedName>
</protein>
<evidence type="ECO:0000313" key="2">
    <source>
        <dbReference type="EMBL" id="OGZ69398.1"/>
    </source>
</evidence>
<dbReference type="InterPro" id="IPR043993">
    <property type="entry name" value="T4SS_pilin"/>
</dbReference>
<feature type="transmembrane region" description="Helical" evidence="1">
    <location>
        <begin position="115"/>
        <end position="143"/>
    </location>
</feature>
<evidence type="ECO:0000256" key="1">
    <source>
        <dbReference type="SAM" id="Phobius"/>
    </source>
</evidence>